<accession>U5QDS7</accession>
<sequence length="324" mass="34911">MRRNRRGVTLIELLVTAVISLILLIAVTFAFTTFGKNALVENAVTDVQTDLHSALGLMTDELRQARYIYNTDPASTASDRLRLDPVAPTTETDPANFGSANFDKSRLVQDNSPGFRILLAFWVPTIAGVARLGDENQQASAPKGTPLAVDLAKGNLVPWGSPQSIPAYNLIVYYVTDPPPGSAWSGPRILERWESKPVPIRFAEFAEAEDSKKFLDPASYDATTAPPVDGIFLRTLPASDGNSFALADFLDGKEGIAVQYLSPQTMAISLRGSLEGSQADRYFASTDSTAQTYLRSNAGDALAYSTTVVARNVCTANAVCVKDP</sequence>
<dbReference type="SUPFAM" id="SSF54523">
    <property type="entry name" value="Pili subunits"/>
    <property type="match status" value="1"/>
</dbReference>
<dbReference type="PROSITE" id="PS00409">
    <property type="entry name" value="PROKAR_NTER_METHYL"/>
    <property type="match status" value="1"/>
</dbReference>
<dbReference type="eggNOG" id="COG4966">
    <property type="taxonomic scope" value="Bacteria"/>
</dbReference>
<dbReference type="InterPro" id="IPR045584">
    <property type="entry name" value="Pilin-like"/>
</dbReference>
<dbReference type="EMBL" id="CP003587">
    <property type="protein sequence ID" value="AGY57107.1"/>
    <property type="molecule type" value="Genomic_DNA"/>
</dbReference>
<dbReference type="OrthoDB" id="568963at2"/>
<proteinExistence type="predicted"/>
<evidence type="ECO:0000313" key="1">
    <source>
        <dbReference type="EMBL" id="AGY57107.1"/>
    </source>
</evidence>
<evidence type="ECO:0000313" key="2">
    <source>
        <dbReference type="Proteomes" id="UP000017396"/>
    </source>
</evidence>
<dbReference type="InterPro" id="IPR012902">
    <property type="entry name" value="N_methyl_site"/>
</dbReference>
<name>U5QDS7_GLOK1</name>
<dbReference type="RefSeq" id="WP_023172162.1">
    <property type="nucleotide sequence ID" value="NC_022600.1"/>
</dbReference>
<protein>
    <submittedName>
        <fullName evidence="1">Tfp pilus assembly protein PilW</fullName>
    </submittedName>
</protein>
<keyword evidence="2" id="KW-1185">Reference proteome</keyword>
<dbReference type="KEGG" id="glj:GKIL_0861"/>
<dbReference type="Pfam" id="PF07963">
    <property type="entry name" value="N_methyl"/>
    <property type="match status" value="1"/>
</dbReference>
<reference evidence="1 2" key="1">
    <citation type="journal article" date="2013" name="PLoS ONE">
        <title>Cultivation and Complete Genome Sequencing of Gloeobacter kilaueensis sp. nov., from a Lava Cave in Kilauea Caldera, Hawai'i.</title>
        <authorList>
            <person name="Saw J.H."/>
            <person name="Schatz M."/>
            <person name="Brown M.V."/>
            <person name="Kunkel D.D."/>
            <person name="Foster J.S."/>
            <person name="Shick H."/>
            <person name="Christensen S."/>
            <person name="Hou S."/>
            <person name="Wan X."/>
            <person name="Donachie S.P."/>
        </authorList>
    </citation>
    <scope>NUCLEOTIDE SEQUENCE [LARGE SCALE GENOMIC DNA]</scope>
    <source>
        <strain evidence="2">JS</strain>
    </source>
</reference>
<organism evidence="1 2">
    <name type="scientific">Gloeobacter kilaueensis (strain ATCC BAA-2537 / CCAP 1431/1 / ULC 316 / JS1)</name>
    <dbReference type="NCBI Taxonomy" id="1183438"/>
    <lineage>
        <taxon>Bacteria</taxon>
        <taxon>Bacillati</taxon>
        <taxon>Cyanobacteriota</taxon>
        <taxon>Cyanophyceae</taxon>
        <taxon>Gloeobacterales</taxon>
        <taxon>Gloeobacteraceae</taxon>
        <taxon>Gloeobacter</taxon>
    </lineage>
</organism>
<gene>
    <name evidence="1" type="ORF">GKIL_0861</name>
</gene>
<dbReference type="NCBIfam" id="TIGR02532">
    <property type="entry name" value="IV_pilin_GFxxxE"/>
    <property type="match status" value="1"/>
</dbReference>
<dbReference type="AlphaFoldDB" id="U5QDS7"/>
<dbReference type="HOGENOM" id="CLU_865355_0_0_3"/>
<dbReference type="STRING" id="1183438.GKIL_0861"/>
<dbReference type="Proteomes" id="UP000017396">
    <property type="component" value="Chromosome"/>
</dbReference>